<keyword evidence="1" id="KW-0147">Chitin-binding</keyword>
<feature type="domain" description="Chitin-binding type-2" evidence="6">
    <location>
        <begin position="536"/>
        <end position="593"/>
    </location>
</feature>
<dbReference type="Pfam" id="PF01607">
    <property type="entry name" value="CBM_14"/>
    <property type="match status" value="4"/>
</dbReference>
<evidence type="ECO:0000256" key="5">
    <source>
        <dbReference type="ARBA" id="ARBA00023180"/>
    </source>
</evidence>
<feature type="domain" description="Chitin-binding type-2" evidence="6">
    <location>
        <begin position="220"/>
        <end position="273"/>
    </location>
</feature>
<dbReference type="PANTHER" id="PTHR23301:SF0">
    <property type="entry name" value="CHITIN-BINDING TYPE-2 DOMAIN-CONTAINING PROTEIN-RELATED"/>
    <property type="match status" value="1"/>
</dbReference>
<feature type="domain" description="Chitin-binding type-2" evidence="6">
    <location>
        <begin position="122"/>
        <end position="179"/>
    </location>
</feature>
<dbReference type="SUPFAM" id="SSF57625">
    <property type="entry name" value="Invertebrate chitin-binding proteins"/>
    <property type="match status" value="6"/>
</dbReference>
<evidence type="ECO:0000256" key="1">
    <source>
        <dbReference type="ARBA" id="ARBA00022669"/>
    </source>
</evidence>
<gene>
    <name evidence="7" type="ORF">MAR_010654</name>
</gene>
<dbReference type="PANTHER" id="PTHR23301">
    <property type="entry name" value="CHITIN BINDING PERITROPHIN-A"/>
    <property type="match status" value="1"/>
</dbReference>
<evidence type="ECO:0000256" key="4">
    <source>
        <dbReference type="ARBA" id="ARBA00023157"/>
    </source>
</evidence>
<keyword evidence="8" id="KW-1185">Reference proteome</keyword>
<keyword evidence="2" id="KW-0732">Signal</keyword>
<dbReference type="InterPro" id="IPR036508">
    <property type="entry name" value="Chitin-bd_dom_sf"/>
</dbReference>
<evidence type="ECO:0000256" key="3">
    <source>
        <dbReference type="ARBA" id="ARBA00022737"/>
    </source>
</evidence>
<dbReference type="InterPro" id="IPR051940">
    <property type="entry name" value="Chitin_bind-dev_reg"/>
</dbReference>
<dbReference type="EMBL" id="CP111025">
    <property type="protein sequence ID" value="WAR24950.1"/>
    <property type="molecule type" value="Genomic_DNA"/>
</dbReference>
<accession>A0ABY7FRV3</accession>
<dbReference type="InterPro" id="IPR002557">
    <property type="entry name" value="Chitin-bd_dom"/>
</dbReference>
<name>A0ABY7FRV3_MYAAR</name>
<evidence type="ECO:0000313" key="7">
    <source>
        <dbReference type="EMBL" id="WAR24950.1"/>
    </source>
</evidence>
<feature type="domain" description="Chitin-binding type-2" evidence="6">
    <location>
        <begin position="21"/>
        <end position="77"/>
    </location>
</feature>
<feature type="domain" description="Chitin-binding type-2" evidence="6">
    <location>
        <begin position="333"/>
        <end position="390"/>
    </location>
</feature>
<evidence type="ECO:0000259" key="6">
    <source>
        <dbReference type="SMART" id="SM00494"/>
    </source>
</evidence>
<keyword evidence="5" id="KW-0325">Glycoprotein</keyword>
<proteinExistence type="predicted"/>
<dbReference type="SMART" id="SM00494">
    <property type="entry name" value="ChtBD2"/>
    <property type="match status" value="7"/>
</dbReference>
<keyword evidence="3" id="KW-0677">Repeat</keyword>
<evidence type="ECO:0000256" key="2">
    <source>
        <dbReference type="ARBA" id="ARBA00022729"/>
    </source>
</evidence>
<sequence length="701" mass="75996">MSICIKEQNDCVFAGFLNGANPCTAQAISAQALFFSHPDPTKFIQCDLQGNAFVQRCPSGLVWNQYLETPVAGGDQPLRKQRSAGPEFPPPERRIKVSPMRTVRTNAIVAQPTYIASLGIPSPCTAQSLQAGRIFFSVANSNKQFIQCDAAGNARVITCPDQLIWDQNRQSCVYTLQGGVANPGYLAAVTVKLKKIIRLCQFVLKNENDCEFSGFLNGANPCTAQAISAQALFFSHPDPTKFIQCDLQGNAFVQRCPSGLVATNPCVNNALQALNFPHPSDASKFLQCGTVRTNVLLSSVPLESSIDQATSSCISPKAIVAQPTYIASLGIPSPCTAQNLQAGRIFFSVANSNKQFIQCDAAGIARVITCPDQLIWDQNRQSCVYTLQGGVANPGYLLAPRLHTFQLNSKHQQFMSICIKEQNDCVFAGFLNGANPCTAQAISAQALFFSHPDPTKFIQCDLQGNAFVQRCPSGLVWNQYLETPVAGGDQPLRKQRSAGPEFPPPERRIKVSPMRTVRTNAIVAQPTYIASLGIPSPCTAQSLQAGRIFFSVANSNKQFIQCDAAGNARVITCPDQLIWDQNRQSCVYTLQGGVANPGYLAAVTVKLKKKIIRLCQFVLKNENDCVFAGFLNGANPCTAQAISAQALFFSHPDPTKFIQCDLQGNAFVQRCPSGLVWNQYLETCASQLASITLNGQTNFSG</sequence>
<reference evidence="7" key="1">
    <citation type="submission" date="2022-11" db="EMBL/GenBank/DDBJ databases">
        <title>Centuries of genome instability and evolution in soft-shell clam transmissible cancer (bioRxiv).</title>
        <authorList>
            <person name="Hart S.F.M."/>
            <person name="Yonemitsu M.A."/>
            <person name="Giersch R.M."/>
            <person name="Beal B.F."/>
            <person name="Arriagada G."/>
            <person name="Davis B.W."/>
            <person name="Ostrander E.A."/>
            <person name="Goff S.P."/>
            <person name="Metzger M.J."/>
        </authorList>
    </citation>
    <scope>NUCLEOTIDE SEQUENCE</scope>
    <source>
        <strain evidence="7">MELC-2E11</strain>
        <tissue evidence="7">Siphon/mantle</tissue>
    </source>
</reference>
<feature type="domain" description="Chitin-binding type-2" evidence="6">
    <location>
        <begin position="635"/>
        <end position="691"/>
    </location>
</feature>
<dbReference type="Proteomes" id="UP001164746">
    <property type="component" value="Chromosome 14"/>
</dbReference>
<dbReference type="Gene3D" id="2.170.140.10">
    <property type="entry name" value="Chitin binding domain"/>
    <property type="match status" value="6"/>
</dbReference>
<organism evidence="7 8">
    <name type="scientific">Mya arenaria</name>
    <name type="common">Soft-shell clam</name>
    <dbReference type="NCBI Taxonomy" id="6604"/>
    <lineage>
        <taxon>Eukaryota</taxon>
        <taxon>Metazoa</taxon>
        <taxon>Spiralia</taxon>
        <taxon>Lophotrochozoa</taxon>
        <taxon>Mollusca</taxon>
        <taxon>Bivalvia</taxon>
        <taxon>Autobranchia</taxon>
        <taxon>Heteroconchia</taxon>
        <taxon>Euheterodonta</taxon>
        <taxon>Imparidentia</taxon>
        <taxon>Neoheterodontei</taxon>
        <taxon>Myida</taxon>
        <taxon>Myoidea</taxon>
        <taxon>Myidae</taxon>
        <taxon>Mya</taxon>
    </lineage>
</organism>
<protein>
    <recommendedName>
        <fullName evidence="6">Chitin-binding type-2 domain-containing protein</fullName>
    </recommendedName>
</protein>
<feature type="domain" description="Chitin-binding type-2" evidence="6">
    <location>
        <begin position="435"/>
        <end position="491"/>
    </location>
</feature>
<evidence type="ECO:0000313" key="8">
    <source>
        <dbReference type="Proteomes" id="UP001164746"/>
    </source>
</evidence>
<keyword evidence="4" id="KW-1015">Disulfide bond</keyword>